<dbReference type="Gene3D" id="2.170.130.10">
    <property type="entry name" value="TonB-dependent receptor, plug domain"/>
    <property type="match status" value="1"/>
</dbReference>
<protein>
    <submittedName>
        <fullName evidence="12">Outer membrane receptor for ferrienterochelin and colicins</fullName>
    </submittedName>
</protein>
<dbReference type="EMBL" id="FOZZ01000009">
    <property type="protein sequence ID" value="SFT02165.1"/>
    <property type="molecule type" value="Genomic_DNA"/>
</dbReference>
<evidence type="ECO:0000256" key="4">
    <source>
        <dbReference type="ARBA" id="ARBA00022692"/>
    </source>
</evidence>
<dbReference type="GO" id="GO:0009279">
    <property type="term" value="C:cell outer membrane"/>
    <property type="evidence" value="ECO:0007669"/>
    <property type="project" value="UniProtKB-SubCell"/>
</dbReference>
<dbReference type="Gene3D" id="2.40.170.20">
    <property type="entry name" value="TonB-dependent receptor, beta-barrel domain"/>
    <property type="match status" value="1"/>
</dbReference>
<sequence length="807" mass="91252">MKQLYLVFLFTCTFFAAFSQVATIDGTVRAKDGNPIGEVTIKIEGLDIASMTNSKGRYELRNVPYGKYSISVTSIEIEPKRMELTVSRATHRLDVEVEKKDQVGIEEVTVSRNTEKRDMEVGGFAVAVIETKEASLRNLTTNELLDRAVGVRVRQNGGIGSQIEYNLNGMSGSAVGIFLDGTPISTFGSSFNLNNIPPAMIERIEVYKGVLPSHLTGDYVGGAINVIMKKDATANNVSAAVSYGSFNTFQADLGALYRDQKTGFTTRISGFYTYTDNSYEMWGKFAMITDAELKLKRYQRVKRFNDSYKSIGGRFEFGFTDVKWADRFLLSYNISDTHSEIPHGTTMAQPYVGRFQEFQANVFQLNYIKRDLFIDGLSLNVDAVYSNRGTYLQDTARTMYNWDGKPKQIMRNGVPVPLVKRVGEGQQGAAVITNVDREIINARTNVSYMVAQGHRLSLNHNLNATSRKDTDLLNPNNPSNSANSRRTSTNILGFNYEAQTLGNKLRTNLLVKYTINQNHYKNTGGDVTVTNRNPGYGATVSYNVIPSLFIIGSTENTYISPRDEQIYGNPEANILENLDLVPEKNVNYNLGFRYSPLDGGKHRLSLYANTFWRNGYDKIAVQSVDSVIVGRENDANIETTKYINLGRTQSRGFEAEIIYVYNNRLNALVNFSKFRNLFKQEFDDAGKRHAFYDRQLPNEPFFTVNASVQYRFDNVIQKRSVFNLYYNTGYVGSFRTVWYDSDGWFTTPTQFHHDIGGSYRTPKGTMVVSLDIKNIFNAEMYDNFGVQKPGRGYFLKLNYMINHFNKK</sequence>
<feature type="domain" description="TonB-dependent receptor plug" evidence="11">
    <location>
        <begin position="126"/>
        <end position="221"/>
    </location>
</feature>
<comment type="subcellular location">
    <subcellularLocation>
        <location evidence="1 8">Cell outer membrane</location>
        <topology evidence="1 8">Multi-pass membrane protein</topology>
    </subcellularLocation>
</comment>
<dbReference type="PANTHER" id="PTHR30069">
    <property type="entry name" value="TONB-DEPENDENT OUTER MEMBRANE RECEPTOR"/>
    <property type="match status" value="1"/>
</dbReference>
<dbReference type="PANTHER" id="PTHR30069:SF29">
    <property type="entry name" value="HEMOGLOBIN AND HEMOGLOBIN-HAPTOGLOBIN-BINDING PROTEIN 1-RELATED"/>
    <property type="match status" value="1"/>
</dbReference>
<keyword evidence="6 8" id="KW-0472">Membrane</keyword>
<evidence type="ECO:0000256" key="8">
    <source>
        <dbReference type="PROSITE-ProRule" id="PRU01360"/>
    </source>
</evidence>
<organism evidence="12 13">
    <name type="scientific">Sphingobacterium wenxiniae</name>
    <dbReference type="NCBI Taxonomy" id="683125"/>
    <lineage>
        <taxon>Bacteria</taxon>
        <taxon>Pseudomonadati</taxon>
        <taxon>Bacteroidota</taxon>
        <taxon>Sphingobacteriia</taxon>
        <taxon>Sphingobacteriales</taxon>
        <taxon>Sphingobacteriaceae</taxon>
        <taxon>Sphingobacterium</taxon>
    </lineage>
</organism>
<dbReference type="InterPro" id="IPR039426">
    <property type="entry name" value="TonB-dep_rcpt-like"/>
</dbReference>
<dbReference type="GO" id="GO:0015344">
    <property type="term" value="F:siderophore uptake transmembrane transporter activity"/>
    <property type="evidence" value="ECO:0007669"/>
    <property type="project" value="TreeGrafter"/>
</dbReference>
<dbReference type="Pfam" id="PF13715">
    <property type="entry name" value="CarbopepD_reg_2"/>
    <property type="match status" value="1"/>
</dbReference>
<reference evidence="12 13" key="1">
    <citation type="submission" date="2016-10" db="EMBL/GenBank/DDBJ databases">
        <authorList>
            <person name="de Groot N.N."/>
        </authorList>
    </citation>
    <scope>NUCLEOTIDE SEQUENCE [LARGE SCALE GENOMIC DNA]</scope>
    <source>
        <strain evidence="12 13">DSM 22789</strain>
    </source>
</reference>
<evidence type="ECO:0000256" key="7">
    <source>
        <dbReference type="ARBA" id="ARBA00023237"/>
    </source>
</evidence>
<proteinExistence type="inferred from homology"/>
<keyword evidence="3 8" id="KW-1134">Transmembrane beta strand</keyword>
<dbReference type="Proteomes" id="UP000198785">
    <property type="component" value="Unassembled WGS sequence"/>
</dbReference>
<keyword evidence="4 8" id="KW-0812">Transmembrane</keyword>
<evidence type="ECO:0000256" key="9">
    <source>
        <dbReference type="SAM" id="MobiDB-lite"/>
    </source>
</evidence>
<comment type="similarity">
    <text evidence="8">Belongs to the TonB-dependent receptor family.</text>
</comment>
<keyword evidence="5 10" id="KW-0732">Signal</keyword>
<evidence type="ECO:0000313" key="12">
    <source>
        <dbReference type="EMBL" id="SFT02165.1"/>
    </source>
</evidence>
<dbReference type="InterPro" id="IPR037066">
    <property type="entry name" value="Plug_dom_sf"/>
</dbReference>
<dbReference type="Pfam" id="PF07715">
    <property type="entry name" value="Plug"/>
    <property type="match status" value="1"/>
</dbReference>
<dbReference type="Gene3D" id="2.60.40.1120">
    <property type="entry name" value="Carboxypeptidase-like, regulatory domain"/>
    <property type="match status" value="1"/>
</dbReference>
<evidence type="ECO:0000256" key="2">
    <source>
        <dbReference type="ARBA" id="ARBA00022448"/>
    </source>
</evidence>
<evidence type="ECO:0000313" key="13">
    <source>
        <dbReference type="Proteomes" id="UP000198785"/>
    </source>
</evidence>
<evidence type="ECO:0000259" key="11">
    <source>
        <dbReference type="Pfam" id="PF07715"/>
    </source>
</evidence>
<dbReference type="SUPFAM" id="SSF56935">
    <property type="entry name" value="Porins"/>
    <property type="match status" value="1"/>
</dbReference>
<evidence type="ECO:0000256" key="1">
    <source>
        <dbReference type="ARBA" id="ARBA00004571"/>
    </source>
</evidence>
<accession>A0A1I6UL27</accession>
<dbReference type="PROSITE" id="PS52016">
    <property type="entry name" value="TONB_DEPENDENT_REC_3"/>
    <property type="match status" value="1"/>
</dbReference>
<keyword evidence="12" id="KW-0675">Receptor</keyword>
<dbReference type="OrthoDB" id="9812892at2"/>
<keyword evidence="13" id="KW-1185">Reference proteome</keyword>
<feature type="region of interest" description="Disordered" evidence="9">
    <location>
        <begin position="466"/>
        <end position="486"/>
    </location>
</feature>
<dbReference type="RefSeq" id="WP_093366501.1">
    <property type="nucleotide sequence ID" value="NZ_FOZZ01000009.1"/>
</dbReference>
<evidence type="ECO:0000256" key="10">
    <source>
        <dbReference type="SAM" id="SignalP"/>
    </source>
</evidence>
<keyword evidence="7 8" id="KW-0998">Cell outer membrane</keyword>
<dbReference type="GO" id="GO:0044718">
    <property type="term" value="P:siderophore transmembrane transport"/>
    <property type="evidence" value="ECO:0007669"/>
    <property type="project" value="TreeGrafter"/>
</dbReference>
<keyword evidence="2 8" id="KW-0813">Transport</keyword>
<feature type="chain" id="PRO_5011453960" evidence="10">
    <location>
        <begin position="20"/>
        <end position="807"/>
    </location>
</feature>
<evidence type="ECO:0000256" key="5">
    <source>
        <dbReference type="ARBA" id="ARBA00022729"/>
    </source>
</evidence>
<dbReference type="InterPro" id="IPR036942">
    <property type="entry name" value="Beta-barrel_TonB_sf"/>
</dbReference>
<dbReference type="InterPro" id="IPR008969">
    <property type="entry name" value="CarboxyPept-like_regulatory"/>
</dbReference>
<feature type="signal peptide" evidence="10">
    <location>
        <begin position="1"/>
        <end position="19"/>
    </location>
</feature>
<name>A0A1I6UL27_9SPHI</name>
<dbReference type="SUPFAM" id="SSF49464">
    <property type="entry name" value="Carboxypeptidase regulatory domain-like"/>
    <property type="match status" value="1"/>
</dbReference>
<gene>
    <name evidence="12" type="ORF">SAMN05660206_10979</name>
</gene>
<dbReference type="InterPro" id="IPR012910">
    <property type="entry name" value="Plug_dom"/>
</dbReference>
<evidence type="ECO:0000256" key="6">
    <source>
        <dbReference type="ARBA" id="ARBA00023136"/>
    </source>
</evidence>
<evidence type="ECO:0000256" key="3">
    <source>
        <dbReference type="ARBA" id="ARBA00022452"/>
    </source>
</evidence>
<dbReference type="AlphaFoldDB" id="A0A1I6UL27"/>
<dbReference type="STRING" id="683125.SAMN05660206_10979"/>
<feature type="compositionally biased region" description="Low complexity" evidence="9">
    <location>
        <begin position="474"/>
        <end position="486"/>
    </location>
</feature>